<comment type="caution">
    <text evidence="2">The sequence shown here is derived from an EMBL/GenBank/DDBJ whole genome shotgun (WGS) entry which is preliminary data.</text>
</comment>
<gene>
    <name evidence="2" type="ORF">Cob_v006908</name>
</gene>
<keyword evidence="3" id="KW-1185">Reference proteome</keyword>
<reference evidence="3" key="2">
    <citation type="journal article" date="2019" name="Mol. Plant Microbe Interact.">
        <title>Genome sequence resources for four phytopathogenic fungi from the Colletotrichum orbiculare species complex.</title>
        <authorList>
            <person name="Gan P."/>
            <person name="Tsushima A."/>
            <person name="Narusaka M."/>
            <person name="Narusaka Y."/>
            <person name="Takano Y."/>
            <person name="Kubo Y."/>
            <person name="Shirasu K."/>
        </authorList>
    </citation>
    <scope>GENOME REANNOTATION</scope>
    <source>
        <strain evidence="3">104-T / ATCC 96160 / CBS 514.97 / LARS 414 / MAFF 240422</strain>
    </source>
</reference>
<organism evidence="2 3">
    <name type="scientific">Colletotrichum orbiculare (strain 104-T / ATCC 96160 / CBS 514.97 / LARS 414 / MAFF 240422)</name>
    <name type="common">Cucumber anthracnose fungus</name>
    <name type="synonym">Colletotrichum lagenarium</name>
    <dbReference type="NCBI Taxonomy" id="1213857"/>
    <lineage>
        <taxon>Eukaryota</taxon>
        <taxon>Fungi</taxon>
        <taxon>Dikarya</taxon>
        <taxon>Ascomycota</taxon>
        <taxon>Pezizomycotina</taxon>
        <taxon>Sordariomycetes</taxon>
        <taxon>Hypocreomycetidae</taxon>
        <taxon>Glomerellales</taxon>
        <taxon>Glomerellaceae</taxon>
        <taxon>Colletotrichum</taxon>
        <taxon>Colletotrichum orbiculare species complex</taxon>
    </lineage>
</organism>
<proteinExistence type="predicted"/>
<keyword evidence="1" id="KW-0732">Signal</keyword>
<evidence type="ECO:0000313" key="3">
    <source>
        <dbReference type="Proteomes" id="UP000014480"/>
    </source>
</evidence>
<dbReference type="AlphaFoldDB" id="A0A484FNX0"/>
<evidence type="ECO:0000256" key="1">
    <source>
        <dbReference type="SAM" id="SignalP"/>
    </source>
</evidence>
<feature type="chain" id="PRO_5019833278" evidence="1">
    <location>
        <begin position="18"/>
        <end position="66"/>
    </location>
</feature>
<dbReference type="Proteomes" id="UP000014480">
    <property type="component" value="Unassembled WGS sequence"/>
</dbReference>
<sequence length="66" mass="6576">MKFPLFLLIANIALCVAAPNQQNAKGSILGRQAGDPNCVTGGGSCDASRDRCCAGGSCLGGVCSTD</sequence>
<dbReference type="EMBL" id="AMCV02000018">
    <property type="protein sequence ID" value="TDZ19990.1"/>
    <property type="molecule type" value="Genomic_DNA"/>
</dbReference>
<evidence type="ECO:0000313" key="2">
    <source>
        <dbReference type="EMBL" id="TDZ19990.1"/>
    </source>
</evidence>
<dbReference type="OrthoDB" id="10509368at2759"/>
<feature type="signal peptide" evidence="1">
    <location>
        <begin position="1"/>
        <end position="17"/>
    </location>
</feature>
<protein>
    <submittedName>
        <fullName evidence="2">Uncharacterized protein</fullName>
    </submittedName>
</protein>
<name>A0A484FNX0_COLOR</name>
<reference evidence="3" key="1">
    <citation type="journal article" date="2013" name="New Phytol.">
        <title>Comparative genomic and transcriptomic analyses reveal the hemibiotrophic stage shift of Colletotrichum fungi.</title>
        <authorList>
            <person name="Gan P."/>
            <person name="Ikeda K."/>
            <person name="Irieda H."/>
            <person name="Narusaka M."/>
            <person name="O'Connell R.J."/>
            <person name="Narusaka Y."/>
            <person name="Takano Y."/>
            <person name="Kubo Y."/>
            <person name="Shirasu K."/>
        </authorList>
    </citation>
    <scope>NUCLEOTIDE SEQUENCE [LARGE SCALE GENOMIC DNA]</scope>
    <source>
        <strain evidence="3">104-T / ATCC 96160 / CBS 514.97 / LARS 414 / MAFF 240422</strain>
    </source>
</reference>
<accession>A0A484FNX0</accession>